<dbReference type="RefSeq" id="WP_057253147.1">
    <property type="nucleotide sequence ID" value="NZ_BQNO01000001.1"/>
</dbReference>
<dbReference type="InterPro" id="IPR013783">
    <property type="entry name" value="Ig-like_fold"/>
</dbReference>
<organism evidence="1 2">
    <name type="scientific">Bacteroides uniformis</name>
    <dbReference type="NCBI Taxonomy" id="820"/>
    <lineage>
        <taxon>Bacteria</taxon>
        <taxon>Pseudomonadati</taxon>
        <taxon>Bacteroidota</taxon>
        <taxon>Bacteroidia</taxon>
        <taxon>Bacteroidales</taxon>
        <taxon>Bacteroidaceae</taxon>
        <taxon>Bacteroides</taxon>
    </lineage>
</organism>
<dbReference type="Gene3D" id="3.80.10.10">
    <property type="entry name" value="Ribonuclease Inhibitor"/>
    <property type="match status" value="1"/>
</dbReference>
<gene>
    <name evidence="1" type="ORF">ERS852510_01859</name>
</gene>
<sequence>MKTLRFIGVAIIAIIISTNLISCSDNEEATFISLDENTPLDDTIFTFTEEGGEKTISFKFNDKEWAVFPLYQATNWVSYTPKQGNTGDNTITFKILKNIGPYRRYDFTLASVNDGSKSCCITIQQEEADDISGVYTINMEAGTLPGIISEEYDYISKITKLTLKGNLNGTDILLLRKMLCELSGVYYGALSVLDLSNANIVEGGEDYDAAHNVEHYTSNDEIGESMFAFSFVNATDVLTSIILPNSIKVIGSYAFQGREKLTSIIIPNNVTTIGDNAFYNCTKLTSLVIGEKVKEIGEWAFKATKLKEIHIKALAPPTIEHDTFSDYAYSSATLYVPKGSKKVYQNANVWKEFHNIIEE</sequence>
<dbReference type="InterPro" id="IPR053139">
    <property type="entry name" value="Surface_bspA-like"/>
</dbReference>
<dbReference type="EMBL" id="CZAO01000008">
    <property type="protein sequence ID" value="CUP58254.1"/>
    <property type="molecule type" value="Genomic_DNA"/>
</dbReference>
<dbReference type="InterPro" id="IPR026906">
    <property type="entry name" value="LRR_5"/>
</dbReference>
<protein>
    <submittedName>
        <fullName evidence="1">Bacterial surface protein</fullName>
    </submittedName>
</protein>
<dbReference type="SUPFAM" id="SSF52058">
    <property type="entry name" value="L domain-like"/>
    <property type="match status" value="1"/>
</dbReference>
<dbReference type="InterPro" id="IPR032675">
    <property type="entry name" value="LRR_dom_sf"/>
</dbReference>
<dbReference type="Gene3D" id="2.60.40.10">
    <property type="entry name" value="Immunoglobulins"/>
    <property type="match status" value="1"/>
</dbReference>
<name>A0A174N5I2_BACUN</name>
<dbReference type="Proteomes" id="UP000095766">
    <property type="component" value="Unassembled WGS sequence"/>
</dbReference>
<dbReference type="PANTHER" id="PTHR45661:SF3">
    <property type="entry name" value="IG-LIKE DOMAIN-CONTAINING PROTEIN"/>
    <property type="match status" value="1"/>
</dbReference>
<accession>A0A174N5I2</accession>
<dbReference type="AlphaFoldDB" id="A0A174N5I2"/>
<dbReference type="Pfam" id="PF13306">
    <property type="entry name" value="LRR_5"/>
    <property type="match status" value="1"/>
</dbReference>
<proteinExistence type="predicted"/>
<reference evidence="1 2" key="1">
    <citation type="submission" date="2015-09" db="EMBL/GenBank/DDBJ databases">
        <authorList>
            <consortium name="Pathogen Informatics"/>
        </authorList>
    </citation>
    <scope>NUCLEOTIDE SEQUENCE [LARGE SCALE GENOMIC DNA]</scope>
    <source>
        <strain evidence="1 2">2789STDY5834898</strain>
    </source>
</reference>
<evidence type="ECO:0000313" key="2">
    <source>
        <dbReference type="Proteomes" id="UP000095766"/>
    </source>
</evidence>
<dbReference type="Gene3D" id="3.40.50.12480">
    <property type="match status" value="1"/>
</dbReference>
<dbReference type="PANTHER" id="PTHR45661">
    <property type="entry name" value="SURFACE ANTIGEN"/>
    <property type="match status" value="1"/>
</dbReference>
<evidence type="ECO:0000313" key="1">
    <source>
        <dbReference type="EMBL" id="CUP58254.1"/>
    </source>
</evidence>